<evidence type="ECO:0000259" key="1">
    <source>
        <dbReference type="Pfam" id="PF19956"/>
    </source>
</evidence>
<reference evidence="3" key="1">
    <citation type="journal article" date="2019" name="Int. J. Syst. Evol. Microbiol.">
        <title>The Global Catalogue of Microorganisms (GCM) 10K type strain sequencing project: providing services to taxonomists for standard genome sequencing and annotation.</title>
        <authorList>
            <consortium name="The Broad Institute Genomics Platform"/>
            <consortium name="The Broad Institute Genome Sequencing Center for Infectious Disease"/>
            <person name="Wu L."/>
            <person name="Ma J."/>
        </authorList>
    </citation>
    <scope>NUCLEOTIDE SEQUENCE [LARGE SCALE GENOMIC DNA]</scope>
    <source>
        <strain evidence="3">ZS-35-S2</strain>
    </source>
</reference>
<dbReference type="Pfam" id="PF19956">
    <property type="entry name" value="EAD2"/>
    <property type="match status" value="1"/>
</dbReference>
<dbReference type="SUPFAM" id="SSF52129">
    <property type="entry name" value="Caspase-like"/>
    <property type="match status" value="1"/>
</dbReference>
<name>A0ABW1K516_9ACTN</name>
<dbReference type="Gene3D" id="3.40.50.1460">
    <property type="match status" value="1"/>
</dbReference>
<dbReference type="RefSeq" id="WP_377420570.1">
    <property type="nucleotide sequence ID" value="NZ_JBHSPR010000008.1"/>
</dbReference>
<dbReference type="InterPro" id="IPR045431">
    <property type="entry name" value="EAD2"/>
</dbReference>
<dbReference type="EMBL" id="JBHSPR010000008">
    <property type="protein sequence ID" value="MFC6016826.1"/>
    <property type="molecule type" value="Genomic_DNA"/>
</dbReference>
<dbReference type="InterPro" id="IPR029030">
    <property type="entry name" value="Caspase-like_dom_sf"/>
</dbReference>
<accession>A0ABW1K516</accession>
<evidence type="ECO:0000313" key="3">
    <source>
        <dbReference type="Proteomes" id="UP001596203"/>
    </source>
</evidence>
<organism evidence="2 3">
    <name type="scientific">Plantactinospora solaniradicis</name>
    <dbReference type="NCBI Taxonomy" id="1723736"/>
    <lineage>
        <taxon>Bacteria</taxon>
        <taxon>Bacillati</taxon>
        <taxon>Actinomycetota</taxon>
        <taxon>Actinomycetes</taxon>
        <taxon>Micromonosporales</taxon>
        <taxon>Micromonosporaceae</taxon>
        <taxon>Plantactinospora</taxon>
    </lineage>
</organism>
<sequence length="385" mass="42204">MIVEHTGAGSSSTGTTPARTRAVLVGVEEYAAGPAWRLDGPALDACRFARWLIGRGVPAERIELLVSPLPTNRSAVERSGLRTRHPDRATVDLVLHDEVRHGADDELLFVYWGGHGVIDSDESRRLFYADADSANRRNLHLDGLLQSLRTDRFPQRHQLVVVDACQNFAGQWRGTRALPADLPQIGTPRPGRDQHVLLAASPGERAGNVDARRTGAFSEVLLGELVAQQDDRWPPNAETVAAGVSRRFAQLRSDGQTRQTPSYLWYHAPHGERRIGVPGPVPRSAARLDLHGLKAISEALLAIDELLDPAVRRQVLLFLPRDIAVVTPTADDARAQVQHWIRTCARFPDGRDAFVAALEMVAPSRSIEFEAATGAIATYWPDNVG</sequence>
<keyword evidence="3" id="KW-1185">Reference proteome</keyword>
<evidence type="ECO:0000313" key="2">
    <source>
        <dbReference type="EMBL" id="MFC6016826.1"/>
    </source>
</evidence>
<feature type="domain" description="Effector-associated" evidence="1">
    <location>
        <begin position="298"/>
        <end position="371"/>
    </location>
</feature>
<proteinExistence type="predicted"/>
<protein>
    <recommendedName>
        <fullName evidence="1">Effector-associated domain-containing protein</fullName>
    </recommendedName>
</protein>
<comment type="caution">
    <text evidence="2">The sequence shown here is derived from an EMBL/GenBank/DDBJ whole genome shotgun (WGS) entry which is preliminary data.</text>
</comment>
<dbReference type="Proteomes" id="UP001596203">
    <property type="component" value="Unassembled WGS sequence"/>
</dbReference>
<gene>
    <name evidence="2" type="ORF">ACFP2T_11485</name>
</gene>